<evidence type="ECO:0008006" key="4">
    <source>
        <dbReference type="Google" id="ProtNLM"/>
    </source>
</evidence>
<dbReference type="AlphaFoldDB" id="A0A816SYA3"/>
<dbReference type="EMBL" id="CAJNRG010007007">
    <property type="protein sequence ID" value="CAF2090525.1"/>
    <property type="molecule type" value="Genomic_DNA"/>
</dbReference>
<dbReference type="Proteomes" id="UP000663842">
    <property type="component" value="Unassembled WGS sequence"/>
</dbReference>
<name>A0A816SYA3_9BILA</name>
<proteinExistence type="predicted"/>
<evidence type="ECO:0000313" key="1">
    <source>
        <dbReference type="EMBL" id="CAF2090525.1"/>
    </source>
</evidence>
<evidence type="ECO:0000313" key="3">
    <source>
        <dbReference type="Proteomes" id="UP000663887"/>
    </source>
</evidence>
<comment type="caution">
    <text evidence="1">The sequence shown here is derived from an EMBL/GenBank/DDBJ whole genome shotgun (WGS) entry which is preliminary data.</text>
</comment>
<accession>A0A816SYA3</accession>
<evidence type="ECO:0000313" key="2">
    <source>
        <dbReference type="EMBL" id="CAF3892367.1"/>
    </source>
</evidence>
<dbReference type="EMBL" id="CAJOBF010000943">
    <property type="protein sequence ID" value="CAF3892367.1"/>
    <property type="molecule type" value="Genomic_DNA"/>
</dbReference>
<sequence length="800" mass="92371">MSPLYSCSLCQNHQSFPAFVILYKHIRSIHRNDMLFNIRCTLNITCGSVYTTFESYRSHLSRYHRDLLNDCNLSILSTTSDNEQPSSLLLSDTAISQDEENEHIDEQEIDDEDELEMFQDTRSKDNVEEFTINSFAKHYTRFLLDLREGLLLPQSIIKSIASYFTKMISTLFKIIQNQAAQSLTGLLITLEDIMKLISQIQALMSDIAKNEHQFLKRCEDYFGYVAPIKIKLNDQDYYGYYIPMKQSIKNILTKPDVINYLVDNCNDNITQAKNDPDLMLTYRDGTAAQDNPSLKIHPNSFLIQFYTDGIGITNPIGPKKDEYKLTLFYFVLEDLPDLVGICPTKYLSLQTNQTKYFEAIIKDLNYLQTTVLAVQTFNGQLHFAFSVLAADNLASNEIGGFQRNFNSGQFCRSCHISYQFKLTPLTDISFLPRKVTTHNAYVQQVVNSSNARIIAGVAGVCPLVVVAMLKEASAKRIMTYAQIEQKIDAFVYGMNDQNNKPPLVRGKHLSNGHLVGSASQKLCLFRLMPIIFSDIIDQLTDTLEIYTCLREIISYTYSTRFRKSGLLYLRSLAIWFQSLMVHHLPDLMIPKVHFISEYWRLIGANGPATHFWCMRYEAKHLYFKRLATRSSCFKNPAFTLAKRHQLRQCLILSNKNYYNIFSETTSLKIVKHSQLSILVQRLFKENHIHETIFDECKSIHYKNVLIMARSAFIEKLVYEEEEPCFVYVLHLLKVQNIWKAVVEHLQVIGFNEKLWSYEIEFRGTLDLLDLDRCLNVLPHGLDIYHVEGSAYINVLSRLTI</sequence>
<dbReference type="Proteomes" id="UP000663887">
    <property type="component" value="Unassembled WGS sequence"/>
</dbReference>
<reference evidence="1" key="1">
    <citation type="submission" date="2021-02" db="EMBL/GenBank/DDBJ databases">
        <authorList>
            <person name="Nowell W R."/>
        </authorList>
    </citation>
    <scope>NUCLEOTIDE SEQUENCE</scope>
</reference>
<gene>
    <name evidence="2" type="ORF">UXM345_LOCUS10075</name>
    <name evidence="1" type="ORF">XDN619_LOCUS16495</name>
</gene>
<protein>
    <recommendedName>
        <fullName evidence="4">C2H2-type domain-containing protein</fullName>
    </recommendedName>
</protein>
<organism evidence="1 3">
    <name type="scientific">Rotaria magnacalcarata</name>
    <dbReference type="NCBI Taxonomy" id="392030"/>
    <lineage>
        <taxon>Eukaryota</taxon>
        <taxon>Metazoa</taxon>
        <taxon>Spiralia</taxon>
        <taxon>Gnathifera</taxon>
        <taxon>Rotifera</taxon>
        <taxon>Eurotatoria</taxon>
        <taxon>Bdelloidea</taxon>
        <taxon>Philodinida</taxon>
        <taxon>Philodinidae</taxon>
        <taxon>Rotaria</taxon>
    </lineage>
</organism>